<dbReference type="Proteomes" id="UP000001593">
    <property type="component" value="Unassembled WGS sequence"/>
</dbReference>
<dbReference type="InParanoid" id="A7RKG8"/>
<gene>
    <name evidence="3" type="ORF">NEMVEDRAFT_v1g198419</name>
</gene>
<dbReference type="OMA" id="GIARERY"/>
<dbReference type="KEGG" id="nve:5520128"/>
<feature type="compositionally biased region" description="Basic and acidic residues" evidence="1">
    <location>
        <begin position="603"/>
        <end position="634"/>
    </location>
</feature>
<evidence type="ECO:0000256" key="1">
    <source>
        <dbReference type="SAM" id="MobiDB-lite"/>
    </source>
</evidence>
<dbReference type="InterPro" id="IPR026619">
    <property type="entry name" value="CEP95"/>
</dbReference>
<feature type="compositionally biased region" description="Low complexity" evidence="1">
    <location>
        <begin position="329"/>
        <end position="341"/>
    </location>
</feature>
<feature type="compositionally biased region" description="Acidic residues" evidence="1">
    <location>
        <begin position="670"/>
        <end position="685"/>
    </location>
</feature>
<dbReference type="AlphaFoldDB" id="A7RKG8"/>
<keyword evidence="4" id="KW-1185">Reference proteome</keyword>
<feature type="compositionally biased region" description="Basic residues" evidence="1">
    <location>
        <begin position="798"/>
        <end position="816"/>
    </location>
</feature>
<dbReference type="PANTHER" id="PTHR22545:SF0">
    <property type="entry name" value="CENTROSOMAL PROTEIN OF 95 KDA"/>
    <property type="match status" value="1"/>
</dbReference>
<feature type="compositionally biased region" description="Polar residues" evidence="1">
    <location>
        <begin position="450"/>
        <end position="462"/>
    </location>
</feature>
<dbReference type="GO" id="GO:0000922">
    <property type="term" value="C:spindle pole"/>
    <property type="evidence" value="ECO:0000318"/>
    <property type="project" value="GO_Central"/>
</dbReference>
<feature type="compositionally biased region" description="Low complexity" evidence="1">
    <location>
        <begin position="233"/>
        <end position="242"/>
    </location>
</feature>
<evidence type="ECO:0000313" key="3">
    <source>
        <dbReference type="EMBL" id="EDO47907.1"/>
    </source>
</evidence>
<name>A7RKG8_NEMVE</name>
<feature type="compositionally biased region" description="Basic and acidic residues" evidence="1">
    <location>
        <begin position="463"/>
        <end position="473"/>
    </location>
</feature>
<feature type="region of interest" description="Disordered" evidence="1">
    <location>
        <begin position="162"/>
        <end position="257"/>
    </location>
</feature>
<organism evidence="3 4">
    <name type="scientific">Nematostella vectensis</name>
    <name type="common">Starlet sea anemone</name>
    <dbReference type="NCBI Taxonomy" id="45351"/>
    <lineage>
        <taxon>Eukaryota</taxon>
        <taxon>Metazoa</taxon>
        <taxon>Cnidaria</taxon>
        <taxon>Anthozoa</taxon>
        <taxon>Hexacorallia</taxon>
        <taxon>Actiniaria</taxon>
        <taxon>Edwardsiidae</taxon>
        <taxon>Nematostella</taxon>
    </lineage>
</organism>
<proteinExistence type="predicted"/>
<feature type="compositionally biased region" description="Polar residues" evidence="1">
    <location>
        <begin position="423"/>
        <end position="441"/>
    </location>
</feature>
<feature type="region of interest" description="Disordered" evidence="1">
    <location>
        <begin position="790"/>
        <end position="868"/>
    </location>
</feature>
<accession>A7RKG8</accession>
<feature type="non-terminal residue" evidence="3">
    <location>
        <position position="894"/>
    </location>
</feature>
<sequence>MDKLEAEEDEGFVDMANELLSKSGIKAKVSSLSECGADYFIKIYEGLIGDDLQGLIKNPVLVSDQIDNCQHVIDAIANDVLRVDLSHISAKGIVKGARIDIRNLLEIFTGLLEYFFEFDDEQGESEEVPEEENDSNILTSDHDIMSGVLREEFGQAYRDVYPSSHTQSQRSSLMTMSLAGKPPLPPSGVKGKDAANGTALSLSATGRYRSSGHEADTSRLSDSTNELIKLGESTSSKSSSSSYGAKQPPKGVEPHHDTADLTQYTLTDEEHRDSYLTAPDKRDSHLGTLTSIESSFQQQISPLDPQRDGGTLDTLGVRPRVELPQENASQSSSEGGSSGRSTPVLHHHYHHHYHHPVTEIASGTASNDPTIPKPSVVGLSKKESSRLYPKPSSLETSKSYKENTALRTNLDRPENTGLPIRTLSATGCSYQSRNIPSFSTSRPHDKHGGQTYSSGLPVSNSIHQDKDIPDRANPDSTNAPVTLPEPGTTTVSGNSGLPSPTVPVGSRQPHCSYLGVPGVSSVPCVRGNLRPGKAGCEIRTFPGTHGVQPVDGLSRTAPAPGSQTKGGIYDSSLRDRLRNYPRPSVTLSDSVFTTLTTATQRDAQSRDLPLRDAQSRDIPLRDAQSREIPSRDVSQRYTNADRPLNDSKLTDPPHLAKGAAADLLSRYSADDGDESDRETGDEYDSDVSQHSDTAIDYGRAYRVNRDESSSSTSEESVRRSIHERWKNLNLPKTSSEKAGRRAVTFNEDIQTIPITSRMERLRRLLEDEEDEQRQHNTSAMRDVYHQQLKSLQKEKTKGRDKRKIKGSPLRPKKKAKPQSPKQRQQMARLEAAYRPQGTRGRTTKRTPVRDRKRSASASPVVGRRRMGECEAGDVDRSIFPLDSGGGRWWDGDEL</sequence>
<feature type="region of interest" description="Disordered" evidence="1">
    <location>
        <begin position="360"/>
        <end position="506"/>
    </location>
</feature>
<feature type="compositionally biased region" description="Polar residues" evidence="1">
    <location>
        <begin position="487"/>
        <end position="498"/>
    </location>
</feature>
<reference evidence="3 4" key="1">
    <citation type="journal article" date="2007" name="Science">
        <title>Sea anemone genome reveals ancestral eumetazoan gene repertoire and genomic organization.</title>
        <authorList>
            <person name="Putnam N.H."/>
            <person name="Srivastava M."/>
            <person name="Hellsten U."/>
            <person name="Dirks B."/>
            <person name="Chapman J."/>
            <person name="Salamov A."/>
            <person name="Terry A."/>
            <person name="Shapiro H."/>
            <person name="Lindquist E."/>
            <person name="Kapitonov V.V."/>
            <person name="Jurka J."/>
            <person name="Genikhovich G."/>
            <person name="Grigoriev I.V."/>
            <person name="Lucas S.M."/>
            <person name="Steele R.E."/>
            <person name="Finnerty J.R."/>
            <person name="Technau U."/>
            <person name="Martindale M.Q."/>
            <person name="Rokhsar D.S."/>
        </authorList>
    </citation>
    <scope>NUCLEOTIDE SEQUENCE [LARGE SCALE GENOMIC DNA]</scope>
    <source>
        <strain evidence="4">CH2 X CH6</strain>
    </source>
</reference>
<dbReference type="Pfam" id="PF19016">
    <property type="entry name" value="DUF5745"/>
    <property type="match status" value="1"/>
</dbReference>
<feature type="compositionally biased region" description="Basic residues" evidence="1">
    <location>
        <begin position="841"/>
        <end position="854"/>
    </location>
</feature>
<feature type="domain" description="DUF5745" evidence="2">
    <location>
        <begin position="53"/>
        <end position="111"/>
    </location>
</feature>
<dbReference type="EMBL" id="DS469516">
    <property type="protein sequence ID" value="EDO47907.1"/>
    <property type="molecule type" value="Genomic_DNA"/>
</dbReference>
<dbReference type="InterPro" id="IPR044039">
    <property type="entry name" value="DUF5745"/>
</dbReference>
<protein>
    <recommendedName>
        <fullName evidence="2">DUF5745 domain-containing protein</fullName>
    </recommendedName>
</protein>
<feature type="region of interest" description="Disordered" evidence="1">
    <location>
        <begin position="295"/>
        <end position="344"/>
    </location>
</feature>
<dbReference type="GO" id="GO:0005813">
    <property type="term" value="C:centrosome"/>
    <property type="evidence" value="ECO:0007669"/>
    <property type="project" value="InterPro"/>
</dbReference>
<evidence type="ECO:0000313" key="4">
    <source>
        <dbReference type="Proteomes" id="UP000001593"/>
    </source>
</evidence>
<dbReference type="OrthoDB" id="545730at2759"/>
<dbReference type="eggNOG" id="ENOG502SGB7">
    <property type="taxonomic scope" value="Eukaryota"/>
</dbReference>
<feature type="region of interest" description="Disordered" evidence="1">
    <location>
        <begin position="598"/>
        <end position="719"/>
    </location>
</feature>
<dbReference type="HOGENOM" id="CLU_323559_0_0_1"/>
<dbReference type="PANTHER" id="PTHR22545">
    <property type="entry name" value="CENTROSOMAL PROTEIN OF 95 KDA"/>
    <property type="match status" value="1"/>
</dbReference>
<feature type="compositionally biased region" description="Polar residues" evidence="1">
    <location>
        <begin position="163"/>
        <end position="175"/>
    </location>
</feature>
<evidence type="ECO:0000259" key="2">
    <source>
        <dbReference type="Pfam" id="PF19016"/>
    </source>
</evidence>
<feature type="region of interest" description="Disordered" evidence="1">
    <location>
        <begin position="539"/>
        <end position="584"/>
    </location>
</feature>